<name>A0A849BTZ8_9NOCA</name>
<dbReference type="RefSeq" id="WP_067522964.1">
    <property type="nucleotide sequence ID" value="NZ_JABELX010000003.1"/>
</dbReference>
<evidence type="ECO:0000313" key="8">
    <source>
        <dbReference type="Proteomes" id="UP000586827"/>
    </source>
</evidence>
<dbReference type="Proteomes" id="UP000586827">
    <property type="component" value="Unassembled WGS sequence"/>
</dbReference>
<protein>
    <recommendedName>
        <fullName evidence="5">Dioxygenase</fullName>
        <ecNumber evidence="5">1.13.11.-</ecNumber>
    </recommendedName>
</protein>
<keyword evidence="2 5" id="KW-0479">Metal-binding</keyword>
<evidence type="ECO:0000256" key="5">
    <source>
        <dbReference type="RuleBase" id="RU364048"/>
    </source>
</evidence>
<evidence type="ECO:0000256" key="6">
    <source>
        <dbReference type="SAM" id="MobiDB-lite"/>
    </source>
</evidence>
<comment type="caution">
    <text evidence="7">The sequence shown here is derived from an EMBL/GenBank/DDBJ whole genome shotgun (WGS) entry which is preliminary data.</text>
</comment>
<dbReference type="GO" id="GO:0010436">
    <property type="term" value="F:carotenoid dioxygenase activity"/>
    <property type="evidence" value="ECO:0007669"/>
    <property type="project" value="TreeGrafter"/>
</dbReference>
<accession>A0A849BTZ8</accession>
<evidence type="ECO:0000256" key="1">
    <source>
        <dbReference type="ARBA" id="ARBA00006787"/>
    </source>
</evidence>
<dbReference type="EC" id="1.13.11.-" evidence="5"/>
<evidence type="ECO:0000256" key="2">
    <source>
        <dbReference type="ARBA" id="ARBA00022723"/>
    </source>
</evidence>
<dbReference type="Pfam" id="PF03055">
    <property type="entry name" value="RPE65"/>
    <property type="match status" value="1"/>
</dbReference>
<evidence type="ECO:0000256" key="4">
    <source>
        <dbReference type="ARBA" id="ARBA00023004"/>
    </source>
</evidence>
<gene>
    <name evidence="7" type="ORF">HLB23_07045</name>
</gene>
<comment type="similarity">
    <text evidence="1 5">Belongs to the carotenoid oxygenase family.</text>
</comment>
<keyword evidence="3 5" id="KW-0560">Oxidoreductase</keyword>
<feature type="compositionally biased region" description="Basic and acidic residues" evidence="6">
    <location>
        <begin position="1"/>
        <end position="24"/>
    </location>
</feature>
<comment type="cofactor">
    <cofactor evidence="5">
        <name>Fe(2+)</name>
        <dbReference type="ChEBI" id="CHEBI:29033"/>
    </cofactor>
    <text evidence="5">Binds 1 Fe(2+) ion per subunit.</text>
</comment>
<dbReference type="InterPro" id="IPR004294">
    <property type="entry name" value="Carotenoid_Oase"/>
</dbReference>
<sequence>MVAVRGHECGRAAQPKSDDYRIDQIDGGLPKDLTGTPYRIGPGRHQVGRSLPYSVFDGDGMVSRFALDGSSVHFRNRYVRTPHFEPGRARTGSAIAGWA</sequence>
<evidence type="ECO:0000313" key="7">
    <source>
        <dbReference type="EMBL" id="NNH69624.1"/>
    </source>
</evidence>
<keyword evidence="4 5" id="KW-0408">Iron</keyword>
<dbReference type="EMBL" id="JABELX010000003">
    <property type="protein sequence ID" value="NNH69624.1"/>
    <property type="molecule type" value="Genomic_DNA"/>
</dbReference>
<dbReference type="PANTHER" id="PTHR10543:SF89">
    <property type="entry name" value="CAROTENOID 9,10(9',10')-CLEAVAGE DIOXYGENASE 1"/>
    <property type="match status" value="1"/>
</dbReference>
<feature type="region of interest" description="Disordered" evidence="6">
    <location>
        <begin position="1"/>
        <end position="28"/>
    </location>
</feature>
<keyword evidence="8" id="KW-1185">Reference proteome</keyword>
<reference evidence="7 8" key="1">
    <citation type="submission" date="2020-05" db="EMBL/GenBank/DDBJ databases">
        <title>MicrobeNet Type strains.</title>
        <authorList>
            <person name="Nicholson A.C."/>
        </authorList>
    </citation>
    <scope>NUCLEOTIDE SEQUENCE [LARGE SCALE GENOMIC DNA]</scope>
    <source>
        <strain evidence="7 8">JCM 3224</strain>
    </source>
</reference>
<dbReference type="GO" id="GO:0046872">
    <property type="term" value="F:metal ion binding"/>
    <property type="evidence" value="ECO:0007669"/>
    <property type="project" value="UniProtKB-KW"/>
</dbReference>
<dbReference type="GO" id="GO:0016121">
    <property type="term" value="P:carotene catabolic process"/>
    <property type="evidence" value="ECO:0007669"/>
    <property type="project" value="TreeGrafter"/>
</dbReference>
<proteinExistence type="inferred from homology"/>
<keyword evidence="5" id="KW-0223">Dioxygenase</keyword>
<dbReference type="AlphaFoldDB" id="A0A849BTZ8"/>
<organism evidence="7 8">
    <name type="scientific">Nocardia uniformis</name>
    <dbReference type="NCBI Taxonomy" id="53432"/>
    <lineage>
        <taxon>Bacteria</taxon>
        <taxon>Bacillati</taxon>
        <taxon>Actinomycetota</taxon>
        <taxon>Actinomycetes</taxon>
        <taxon>Mycobacteriales</taxon>
        <taxon>Nocardiaceae</taxon>
        <taxon>Nocardia</taxon>
    </lineage>
</organism>
<dbReference type="PANTHER" id="PTHR10543">
    <property type="entry name" value="BETA-CAROTENE DIOXYGENASE"/>
    <property type="match status" value="1"/>
</dbReference>
<evidence type="ECO:0000256" key="3">
    <source>
        <dbReference type="ARBA" id="ARBA00023002"/>
    </source>
</evidence>